<reference evidence="2" key="1">
    <citation type="journal article" date="2019" name="Int. J. Syst. Evol. Microbiol.">
        <title>The Global Catalogue of Microorganisms (GCM) 10K type strain sequencing project: providing services to taxonomists for standard genome sequencing and annotation.</title>
        <authorList>
            <consortium name="The Broad Institute Genomics Platform"/>
            <consortium name="The Broad Institute Genome Sequencing Center for Infectious Disease"/>
            <person name="Wu L."/>
            <person name="Ma J."/>
        </authorList>
    </citation>
    <scope>NUCLEOTIDE SEQUENCE [LARGE SCALE GENOMIC DNA]</scope>
    <source>
        <strain evidence="2">CAIM 431</strain>
    </source>
</reference>
<accession>A0ABW4RW25</accession>
<name>A0ABW4RW25_9ACTN</name>
<dbReference type="RefSeq" id="WP_343873559.1">
    <property type="nucleotide sequence ID" value="NZ_BAAAIX010000017.1"/>
</dbReference>
<proteinExistence type="predicted"/>
<gene>
    <name evidence="1" type="ORF">ACFSCS_09730</name>
</gene>
<dbReference type="PANTHER" id="PTHR14136:SF17">
    <property type="entry name" value="BTB_POZ DOMAIN-CONTAINING PROTEIN KCTD9"/>
    <property type="match status" value="1"/>
</dbReference>
<dbReference type="SUPFAM" id="SSF141571">
    <property type="entry name" value="Pentapeptide repeat-like"/>
    <property type="match status" value="1"/>
</dbReference>
<sequence>MDLVDFVGDCARCVGLCCVALTRTRSGGFGADIPAGTPCHHLREDNLCRIHPRLREEGWPACTVFDCFGAGQQVTQVTFAGRADWRDDPDLASSMFAVFAAMRHLMEMRRLLTEAEQLARGELTRPVVDLVGELRTVVESNAAELATINIGELRGRVGDLLVAVSEQYRHPAPQPGRFRPRAQLMGADLRGANLDRHCLRSALLIASDLRGASFERTDLLGADLRDADLRGVDLSGAIFLTQQQLDAARGDARTRLPEGLTRPQHWCE</sequence>
<dbReference type="Proteomes" id="UP001597326">
    <property type="component" value="Unassembled WGS sequence"/>
</dbReference>
<dbReference type="Gene3D" id="2.160.20.80">
    <property type="entry name" value="E3 ubiquitin-protein ligase SopA"/>
    <property type="match status" value="1"/>
</dbReference>
<comment type="caution">
    <text evidence="1">The sequence shown here is derived from an EMBL/GenBank/DDBJ whole genome shotgun (WGS) entry which is preliminary data.</text>
</comment>
<keyword evidence="2" id="KW-1185">Reference proteome</keyword>
<dbReference type="PANTHER" id="PTHR14136">
    <property type="entry name" value="BTB_POZ DOMAIN-CONTAINING PROTEIN KCTD9"/>
    <property type="match status" value="1"/>
</dbReference>
<dbReference type="Pfam" id="PF00805">
    <property type="entry name" value="Pentapeptide"/>
    <property type="match status" value="1"/>
</dbReference>
<organism evidence="1 2">
    <name type="scientific">Luteococcus peritonei</name>
    <dbReference type="NCBI Taxonomy" id="88874"/>
    <lineage>
        <taxon>Bacteria</taxon>
        <taxon>Bacillati</taxon>
        <taxon>Actinomycetota</taxon>
        <taxon>Actinomycetes</taxon>
        <taxon>Propionibacteriales</taxon>
        <taxon>Propionibacteriaceae</taxon>
        <taxon>Luteococcus</taxon>
    </lineage>
</organism>
<evidence type="ECO:0000313" key="2">
    <source>
        <dbReference type="Proteomes" id="UP001597326"/>
    </source>
</evidence>
<evidence type="ECO:0000313" key="1">
    <source>
        <dbReference type="EMBL" id="MFD1890455.1"/>
    </source>
</evidence>
<dbReference type="EMBL" id="JBHUFZ010000020">
    <property type="protein sequence ID" value="MFD1890455.1"/>
    <property type="molecule type" value="Genomic_DNA"/>
</dbReference>
<protein>
    <submittedName>
        <fullName evidence="1">Pentapeptide repeat-containing protein</fullName>
    </submittedName>
</protein>
<dbReference type="InterPro" id="IPR001646">
    <property type="entry name" value="5peptide_repeat"/>
</dbReference>
<dbReference type="InterPro" id="IPR051082">
    <property type="entry name" value="Pentapeptide-BTB/POZ_domain"/>
</dbReference>